<evidence type="ECO:0000313" key="3">
    <source>
        <dbReference type="Proteomes" id="UP000664991"/>
    </source>
</evidence>
<proteinExistence type="predicted"/>
<evidence type="ECO:0000256" key="1">
    <source>
        <dbReference type="SAM" id="MobiDB-lite"/>
    </source>
</evidence>
<protein>
    <submittedName>
        <fullName evidence="2">Uncharacterized protein</fullName>
    </submittedName>
</protein>
<feature type="compositionally biased region" description="Polar residues" evidence="1">
    <location>
        <begin position="102"/>
        <end position="118"/>
    </location>
</feature>
<gene>
    <name evidence="2" type="ORF">JEQ12_010813</name>
</gene>
<name>A0A835ZW90_SHEEP</name>
<dbReference type="EMBL" id="JAEMGP010000020">
    <property type="protein sequence ID" value="KAG5197359.1"/>
    <property type="molecule type" value="Genomic_DNA"/>
</dbReference>
<feature type="region of interest" description="Disordered" evidence="1">
    <location>
        <begin position="89"/>
        <end position="118"/>
    </location>
</feature>
<dbReference type="AlphaFoldDB" id="A0A835ZW90"/>
<accession>A0A835ZW90</accession>
<sequence length="118" mass="12484">MLMRQWPEPVGDRLSHPPSNGRAAERTKVAKASNSLKAPTTQTKDCLGSGNQQVDGSTKAAFVLWNFVEGFGSLPVACVLSLTLTSWAGEKNLPENSETDDNGIQASSGPSLITQGLL</sequence>
<reference evidence="2 3" key="1">
    <citation type="submission" date="2020-12" db="EMBL/GenBank/DDBJ databases">
        <title>De novo assembly of Tibetan sheep genome.</title>
        <authorList>
            <person name="Li X."/>
        </authorList>
    </citation>
    <scope>NUCLEOTIDE SEQUENCE [LARGE SCALE GENOMIC DNA]</scope>
    <source>
        <tissue evidence="2">Heart</tissue>
    </source>
</reference>
<feature type="compositionally biased region" description="Polar residues" evidence="1">
    <location>
        <begin position="32"/>
        <end position="51"/>
    </location>
</feature>
<comment type="caution">
    <text evidence="2">The sequence shown here is derived from an EMBL/GenBank/DDBJ whole genome shotgun (WGS) entry which is preliminary data.</text>
</comment>
<evidence type="ECO:0000313" key="2">
    <source>
        <dbReference type="EMBL" id="KAG5197359.1"/>
    </source>
</evidence>
<feature type="region of interest" description="Disordered" evidence="1">
    <location>
        <begin position="1"/>
        <end position="51"/>
    </location>
</feature>
<dbReference type="Proteomes" id="UP000664991">
    <property type="component" value="Unassembled WGS sequence"/>
</dbReference>
<organism evidence="2 3">
    <name type="scientific">Ovis aries</name>
    <name type="common">Sheep</name>
    <dbReference type="NCBI Taxonomy" id="9940"/>
    <lineage>
        <taxon>Eukaryota</taxon>
        <taxon>Metazoa</taxon>
        <taxon>Chordata</taxon>
        <taxon>Craniata</taxon>
        <taxon>Vertebrata</taxon>
        <taxon>Euteleostomi</taxon>
        <taxon>Mammalia</taxon>
        <taxon>Eutheria</taxon>
        <taxon>Laurasiatheria</taxon>
        <taxon>Artiodactyla</taxon>
        <taxon>Ruminantia</taxon>
        <taxon>Pecora</taxon>
        <taxon>Bovidae</taxon>
        <taxon>Caprinae</taxon>
        <taxon>Ovis</taxon>
    </lineage>
</organism>